<dbReference type="STRING" id="34508.A0A4V5ZYN6"/>
<dbReference type="GO" id="GO:0008270">
    <property type="term" value="F:zinc ion binding"/>
    <property type="evidence" value="ECO:0007669"/>
    <property type="project" value="UniProtKB-KW"/>
</dbReference>
<dbReference type="AlphaFoldDB" id="A0A4V5ZYN6"/>
<feature type="region of interest" description="Disordered" evidence="2">
    <location>
        <begin position="240"/>
        <end position="261"/>
    </location>
</feature>
<name>A0A4V5ZYN6_STECR</name>
<dbReference type="PROSITE" id="PS50157">
    <property type="entry name" value="ZINC_FINGER_C2H2_2"/>
    <property type="match status" value="1"/>
</dbReference>
<evidence type="ECO:0000313" key="5">
    <source>
        <dbReference type="Proteomes" id="UP000298663"/>
    </source>
</evidence>
<sequence length="289" mass="33382">MAGMNPGPSYEYFEEEENEENCDYDSIDYWFQKGVAPDDDEQEAGEMEPESEELQLEPVPEEEVVTVVECVYVDADPKDRMALLVPRDETKGMMHEEVILERLRQRYDCDLERFGCLAKNCGRFFKSYAQLAFHLSYSHRDAKEPGAAECLVCGIMLNHSKGRVTHMTTKHRTLASEHAAICMQQRQAQEALASAAPLASYASRKRLAASRFNYQPPKRPVVEEEPEEPEIVYVLDDSDEEEYLEEEEEDSGPPLLEPHQYSAGTQEFVVRREYVDPQEPEESQEYYYY</sequence>
<dbReference type="SMART" id="SM00355">
    <property type="entry name" value="ZnF_C2H2"/>
    <property type="match status" value="2"/>
</dbReference>
<evidence type="ECO:0000313" key="4">
    <source>
        <dbReference type="EMBL" id="TKR64455.1"/>
    </source>
</evidence>
<feature type="domain" description="C2H2-type" evidence="3">
    <location>
        <begin position="114"/>
        <end position="144"/>
    </location>
</feature>
<dbReference type="EMBL" id="AZBU02000009">
    <property type="protein sequence ID" value="TKR64455.1"/>
    <property type="molecule type" value="Genomic_DNA"/>
</dbReference>
<evidence type="ECO:0000259" key="3">
    <source>
        <dbReference type="PROSITE" id="PS50157"/>
    </source>
</evidence>
<keyword evidence="5" id="KW-1185">Reference proteome</keyword>
<evidence type="ECO:0000256" key="1">
    <source>
        <dbReference type="PROSITE-ProRule" id="PRU00042"/>
    </source>
</evidence>
<protein>
    <recommendedName>
        <fullName evidence="3">C2H2-type domain-containing protein</fullName>
    </recommendedName>
</protein>
<keyword evidence="1" id="KW-0479">Metal-binding</keyword>
<keyword evidence="1" id="KW-0863">Zinc-finger</keyword>
<accession>A0A4V5ZYN6</accession>
<gene>
    <name evidence="4" type="ORF">L596_024982</name>
</gene>
<reference evidence="4 5" key="2">
    <citation type="journal article" date="2019" name="G3 (Bethesda)">
        <title>Hybrid Assembly of the Genome of the Entomopathogenic Nematode Steinernema carpocapsae Identifies the X-Chromosome.</title>
        <authorList>
            <person name="Serra L."/>
            <person name="Macchietto M."/>
            <person name="Macias-Munoz A."/>
            <person name="McGill C.J."/>
            <person name="Rodriguez I.M."/>
            <person name="Rodriguez B."/>
            <person name="Murad R."/>
            <person name="Mortazavi A."/>
        </authorList>
    </citation>
    <scope>NUCLEOTIDE SEQUENCE [LARGE SCALE GENOMIC DNA]</scope>
    <source>
        <strain evidence="4 5">ALL</strain>
    </source>
</reference>
<proteinExistence type="predicted"/>
<reference evidence="4 5" key="1">
    <citation type="journal article" date="2015" name="Genome Biol.">
        <title>Comparative genomics of Steinernema reveals deeply conserved gene regulatory networks.</title>
        <authorList>
            <person name="Dillman A.R."/>
            <person name="Macchietto M."/>
            <person name="Porter C.F."/>
            <person name="Rogers A."/>
            <person name="Williams B."/>
            <person name="Antoshechkin I."/>
            <person name="Lee M.M."/>
            <person name="Goodwin Z."/>
            <person name="Lu X."/>
            <person name="Lewis E.E."/>
            <person name="Goodrich-Blair H."/>
            <person name="Stock S.P."/>
            <person name="Adams B.J."/>
            <person name="Sternberg P.W."/>
            <person name="Mortazavi A."/>
        </authorList>
    </citation>
    <scope>NUCLEOTIDE SEQUENCE [LARGE SCALE GENOMIC DNA]</scope>
    <source>
        <strain evidence="4 5">ALL</strain>
    </source>
</reference>
<feature type="region of interest" description="Disordered" evidence="2">
    <location>
        <begin position="1"/>
        <end position="20"/>
    </location>
</feature>
<comment type="caution">
    <text evidence="4">The sequence shown here is derived from an EMBL/GenBank/DDBJ whole genome shotgun (WGS) entry which is preliminary data.</text>
</comment>
<feature type="region of interest" description="Disordered" evidence="2">
    <location>
        <begin position="35"/>
        <end position="59"/>
    </location>
</feature>
<feature type="compositionally biased region" description="Acidic residues" evidence="2">
    <location>
        <begin position="240"/>
        <end position="251"/>
    </location>
</feature>
<dbReference type="PROSITE" id="PS00028">
    <property type="entry name" value="ZINC_FINGER_C2H2_1"/>
    <property type="match status" value="1"/>
</dbReference>
<dbReference type="Proteomes" id="UP000298663">
    <property type="component" value="Unassembled WGS sequence"/>
</dbReference>
<evidence type="ECO:0000256" key="2">
    <source>
        <dbReference type="SAM" id="MobiDB-lite"/>
    </source>
</evidence>
<organism evidence="4 5">
    <name type="scientific">Steinernema carpocapsae</name>
    <name type="common">Entomopathogenic nematode</name>
    <dbReference type="NCBI Taxonomy" id="34508"/>
    <lineage>
        <taxon>Eukaryota</taxon>
        <taxon>Metazoa</taxon>
        <taxon>Ecdysozoa</taxon>
        <taxon>Nematoda</taxon>
        <taxon>Chromadorea</taxon>
        <taxon>Rhabditida</taxon>
        <taxon>Tylenchina</taxon>
        <taxon>Panagrolaimomorpha</taxon>
        <taxon>Strongyloidoidea</taxon>
        <taxon>Steinernematidae</taxon>
        <taxon>Steinernema</taxon>
    </lineage>
</organism>
<keyword evidence="1" id="KW-0862">Zinc</keyword>
<dbReference type="OrthoDB" id="5846646at2759"/>
<feature type="compositionally biased region" description="Acidic residues" evidence="2">
    <location>
        <begin position="37"/>
        <end position="59"/>
    </location>
</feature>
<dbReference type="InterPro" id="IPR013087">
    <property type="entry name" value="Znf_C2H2_type"/>
</dbReference>